<reference evidence="2" key="1">
    <citation type="submission" date="2021-01" db="EMBL/GenBank/DDBJ databases">
        <authorList>
            <person name="Corre E."/>
            <person name="Pelletier E."/>
            <person name="Niang G."/>
            <person name="Scheremetjew M."/>
            <person name="Finn R."/>
            <person name="Kale V."/>
            <person name="Holt S."/>
            <person name="Cochrane G."/>
            <person name="Meng A."/>
            <person name="Brown T."/>
            <person name="Cohen L."/>
        </authorList>
    </citation>
    <scope>NUCLEOTIDE SEQUENCE</scope>
    <source>
        <strain evidence="2">CCMP 2712</strain>
    </source>
</reference>
<dbReference type="PROSITE" id="PS50020">
    <property type="entry name" value="WW_DOMAIN_2"/>
    <property type="match status" value="1"/>
</dbReference>
<dbReference type="SUPFAM" id="SSF54862">
    <property type="entry name" value="4Fe-4S ferredoxins"/>
    <property type="match status" value="1"/>
</dbReference>
<dbReference type="Gene3D" id="3.30.70.20">
    <property type="match status" value="1"/>
</dbReference>
<dbReference type="Gene3D" id="2.20.70.10">
    <property type="match status" value="1"/>
</dbReference>
<evidence type="ECO:0000313" key="2">
    <source>
        <dbReference type="EMBL" id="CAE2327217.1"/>
    </source>
</evidence>
<evidence type="ECO:0000259" key="1">
    <source>
        <dbReference type="PROSITE" id="PS50020"/>
    </source>
</evidence>
<sequence>MGKPMVTGMQSTEKDTKSANQRSFLLQHTNAKDQVTAALESTTAQDIADVANGWVREMHQDGRVFFRNIETGAVSYEAPRQTQKQQKTKDIKGQNIDDAKETMIHDIYMYDDDQQTSKPGRMLELEDHLSEAIWNFDEQSLENDRGPRLDEHQEILPVVNIGSEELSVDPSEDYFRNNMIDDEANFAILEHTSGEQSIVSSNLFEKKRIDNQGPEMFESIYNHIEEDAHNTEKHSYKKLKMCMESNRPILRNVPVDPVEREFCYVDEHTCIGCTNCAMIARSTFFMEESHGRARVFLQDGDSASAVEEAINSCPVDCIHPVTFQELQELEDEGDDDTINNKSRLVGGAYTAHDKGGTPWLRLLARRKARGESKGILGF</sequence>
<dbReference type="EMBL" id="HBKN01039536">
    <property type="protein sequence ID" value="CAE2327217.1"/>
    <property type="molecule type" value="Transcribed_RNA"/>
</dbReference>
<dbReference type="SUPFAM" id="SSF51045">
    <property type="entry name" value="WW domain"/>
    <property type="match status" value="1"/>
</dbReference>
<protein>
    <recommendedName>
        <fullName evidence="1">WW domain-containing protein</fullName>
    </recommendedName>
</protein>
<gene>
    <name evidence="2" type="ORF">GTHE00462_LOCUS30936</name>
</gene>
<dbReference type="InterPro" id="IPR036020">
    <property type="entry name" value="WW_dom_sf"/>
</dbReference>
<name>A0A7S4P8F9_GUITH</name>
<dbReference type="CDD" id="cd00201">
    <property type="entry name" value="WW"/>
    <property type="match status" value="1"/>
</dbReference>
<feature type="domain" description="WW" evidence="1">
    <location>
        <begin position="48"/>
        <end position="81"/>
    </location>
</feature>
<dbReference type="PANTHER" id="PTHR44579:SF2">
    <property type="entry name" value="OS01G0730500 PROTEIN"/>
    <property type="match status" value="1"/>
</dbReference>
<dbReference type="PANTHER" id="PTHR44579">
    <property type="entry name" value="OS01G0730500 PROTEIN"/>
    <property type="match status" value="1"/>
</dbReference>
<proteinExistence type="predicted"/>
<dbReference type="InterPro" id="IPR001202">
    <property type="entry name" value="WW_dom"/>
</dbReference>
<accession>A0A7S4P8F9</accession>
<dbReference type="AlphaFoldDB" id="A0A7S4P8F9"/>
<dbReference type="Pfam" id="PF13370">
    <property type="entry name" value="Fer4_13"/>
    <property type="match status" value="1"/>
</dbReference>
<organism evidence="2">
    <name type="scientific">Guillardia theta</name>
    <name type="common">Cryptophyte</name>
    <name type="synonym">Cryptomonas phi</name>
    <dbReference type="NCBI Taxonomy" id="55529"/>
    <lineage>
        <taxon>Eukaryota</taxon>
        <taxon>Cryptophyceae</taxon>
        <taxon>Pyrenomonadales</taxon>
        <taxon>Geminigeraceae</taxon>
        <taxon>Guillardia</taxon>
    </lineage>
</organism>